<dbReference type="AlphaFoldDB" id="A0A9Q9B7C5"/>
<dbReference type="EMBL" id="CP099430">
    <property type="protein sequence ID" value="USW59620.1"/>
    <property type="molecule type" value="Genomic_DNA"/>
</dbReference>
<proteinExistence type="predicted"/>
<sequence>MFSYTIEESYYAIEDKRNRNRGVDKATTVDPIALDVFLYGLGGIRV</sequence>
<accession>A0A9Q9B7C5</accession>
<name>A0A9Q9B7C5_9PEZI</name>
<dbReference type="Proteomes" id="UP001056384">
    <property type="component" value="Chromosome 13"/>
</dbReference>
<organism evidence="1 2">
    <name type="scientific">Septoria linicola</name>
    <dbReference type="NCBI Taxonomy" id="215465"/>
    <lineage>
        <taxon>Eukaryota</taxon>
        <taxon>Fungi</taxon>
        <taxon>Dikarya</taxon>
        <taxon>Ascomycota</taxon>
        <taxon>Pezizomycotina</taxon>
        <taxon>Dothideomycetes</taxon>
        <taxon>Dothideomycetidae</taxon>
        <taxon>Mycosphaerellales</taxon>
        <taxon>Mycosphaerellaceae</taxon>
        <taxon>Septoria</taxon>
    </lineage>
</organism>
<protein>
    <submittedName>
        <fullName evidence="1">Uncharacterized protein</fullName>
    </submittedName>
</protein>
<reference evidence="1" key="1">
    <citation type="submission" date="2022-06" db="EMBL/GenBank/DDBJ databases">
        <title>Complete genome sequences of two strains of the flax pathogen Septoria linicola.</title>
        <authorList>
            <person name="Lapalu N."/>
            <person name="Simon A."/>
            <person name="Demenou B."/>
            <person name="Paumier D."/>
            <person name="Guillot M.-P."/>
            <person name="Gout L."/>
            <person name="Valade R."/>
        </authorList>
    </citation>
    <scope>NUCLEOTIDE SEQUENCE</scope>
    <source>
        <strain evidence="1">SE15195</strain>
    </source>
</reference>
<gene>
    <name evidence="1" type="ORF">Slin15195_G129390</name>
</gene>
<evidence type="ECO:0000313" key="2">
    <source>
        <dbReference type="Proteomes" id="UP001056384"/>
    </source>
</evidence>
<evidence type="ECO:0000313" key="1">
    <source>
        <dbReference type="EMBL" id="USW59620.1"/>
    </source>
</evidence>
<keyword evidence="2" id="KW-1185">Reference proteome</keyword>